<sequence>MVSLASSLTSYVHARGVFKAASSVLTCMPLGYSQPWGMGSVLQCQVHEQEGVPALRNANLKLRSSTISDAKLDSELEEMLTVEGAELAQGHKLRQLSSSSIRDGFPFYVVRILASEL</sequence>
<accession>A0ABN7IZT6</accession>
<evidence type="ECO:0000313" key="2">
    <source>
        <dbReference type="Proteomes" id="UP000836402"/>
    </source>
</evidence>
<comment type="caution">
    <text evidence="1">The sequence shown here is derived from an EMBL/GenBank/DDBJ whole genome shotgun (WGS) entry which is preliminary data.</text>
</comment>
<dbReference type="EMBL" id="CAJHJG010003683">
    <property type="protein sequence ID" value="CAD6934438.1"/>
    <property type="molecule type" value="Genomic_DNA"/>
</dbReference>
<reference evidence="1" key="1">
    <citation type="submission" date="2020-10" db="EMBL/GenBank/DDBJ databases">
        <authorList>
            <person name="Sedaghatjoo S."/>
        </authorList>
    </citation>
    <scope>NUCLEOTIDE SEQUENCE</scope>
    <source>
        <strain evidence="1">AZH3</strain>
    </source>
</reference>
<evidence type="ECO:0000313" key="1">
    <source>
        <dbReference type="EMBL" id="CAD6934438.1"/>
    </source>
</evidence>
<name>A0ABN7IZT6_9BASI</name>
<protein>
    <submittedName>
        <fullName evidence="1">Uncharacterized protein</fullName>
    </submittedName>
</protein>
<proteinExistence type="predicted"/>
<gene>
    <name evidence="1" type="ORF">JKIAZH3_G9104</name>
</gene>
<organism evidence="1 2">
    <name type="scientific">Tilletia caries</name>
    <name type="common">wheat bunt fungus</name>
    <dbReference type="NCBI Taxonomy" id="13290"/>
    <lineage>
        <taxon>Eukaryota</taxon>
        <taxon>Fungi</taxon>
        <taxon>Dikarya</taxon>
        <taxon>Basidiomycota</taxon>
        <taxon>Ustilaginomycotina</taxon>
        <taxon>Exobasidiomycetes</taxon>
        <taxon>Tilletiales</taxon>
        <taxon>Tilletiaceae</taxon>
        <taxon>Tilletia</taxon>
    </lineage>
</organism>
<keyword evidence="2" id="KW-1185">Reference proteome</keyword>
<dbReference type="Proteomes" id="UP000836402">
    <property type="component" value="Unassembled WGS sequence"/>
</dbReference>